<proteinExistence type="predicted"/>
<protein>
    <submittedName>
        <fullName evidence="1">Bacteriocin-protection, YdeI or OmpD-Associated</fullName>
    </submittedName>
</protein>
<reference evidence="1 2" key="1">
    <citation type="submission" date="2016-10" db="EMBL/GenBank/DDBJ databases">
        <authorList>
            <person name="de Groot N.N."/>
        </authorList>
    </citation>
    <scope>NUCLEOTIDE SEQUENCE [LARGE SCALE GENOMIC DNA]</scope>
    <source>
        <strain evidence="1 2">DSM 15695</strain>
    </source>
</reference>
<accession>A0A1H9FKN1</accession>
<organism evidence="1 2">
    <name type="scientific">Ignavigranum ruoffiae</name>
    <dbReference type="NCBI Taxonomy" id="89093"/>
    <lineage>
        <taxon>Bacteria</taxon>
        <taxon>Bacillati</taxon>
        <taxon>Bacillota</taxon>
        <taxon>Bacilli</taxon>
        <taxon>Lactobacillales</taxon>
        <taxon>Aerococcaceae</taxon>
        <taxon>Ignavigranum</taxon>
    </lineage>
</organism>
<gene>
    <name evidence="1" type="ORF">SAMN04488558_10963</name>
</gene>
<dbReference type="Proteomes" id="UP000198833">
    <property type="component" value="Unassembled WGS sequence"/>
</dbReference>
<dbReference type="STRING" id="89093.SAMN04488558_10963"/>
<keyword evidence="2" id="KW-1185">Reference proteome</keyword>
<name>A0A1H9FKN1_9LACT</name>
<dbReference type="EMBL" id="FOEN01000009">
    <property type="protein sequence ID" value="SEQ37888.1"/>
    <property type="molecule type" value="Genomic_DNA"/>
</dbReference>
<evidence type="ECO:0000313" key="2">
    <source>
        <dbReference type="Proteomes" id="UP000198833"/>
    </source>
</evidence>
<evidence type="ECO:0000313" key="1">
    <source>
        <dbReference type="EMBL" id="SEQ37888.1"/>
    </source>
</evidence>
<sequence length="227" mass="26205">MEQIADLSRKLKIDQLDHIGLVNQDPYSPELLEIARPISNQVDVPAYQVLFVHIYSLEQMKQEIYRIWQTNKLAENGLLYLVYPKLNNPHYPGIHRDSIFPALGVDDALGILPATQLKFNRMVKLNDIFTIIGLKYLNTQELNKIRQTSSQPAVSSRVADYISYLPQLEKELLQIQPELQKAFKNLTPGTQRQWAREIYSAQTQATREKRLQKLVIELQSNINPPTL</sequence>
<dbReference type="AlphaFoldDB" id="A0A1H9FKN1"/>
<dbReference type="RefSeq" id="WP_092572429.1">
    <property type="nucleotide sequence ID" value="NZ_CALUDV010000013.1"/>
</dbReference>
<dbReference type="Pfam" id="PF13376">
    <property type="entry name" value="OmdA"/>
    <property type="match status" value="1"/>
</dbReference>
<dbReference type="OrthoDB" id="2452521at2"/>